<dbReference type="Proteomes" id="UP000249661">
    <property type="component" value="Unassembled WGS sequence"/>
</dbReference>
<gene>
    <name evidence="1" type="ORF">BO66DRAFT_430250</name>
</gene>
<proteinExistence type="predicted"/>
<keyword evidence="2" id="KW-1185">Reference proteome</keyword>
<reference evidence="1" key="1">
    <citation type="submission" date="2018-02" db="EMBL/GenBank/DDBJ databases">
        <title>The genomes of Aspergillus section Nigri reveals drivers in fungal speciation.</title>
        <authorList>
            <consortium name="DOE Joint Genome Institute"/>
            <person name="Vesth T.C."/>
            <person name="Nybo J."/>
            <person name="Theobald S."/>
            <person name="Brandl J."/>
            <person name="Frisvad J.C."/>
            <person name="Nielsen K.F."/>
            <person name="Lyhne E.K."/>
            <person name="Kogle M.E."/>
            <person name="Kuo A."/>
            <person name="Riley R."/>
            <person name="Clum A."/>
            <person name="Nolan M."/>
            <person name="Lipzen A."/>
            <person name="Salamov A."/>
            <person name="Henrissat B."/>
            <person name="Wiebenga A."/>
            <person name="De vries R.P."/>
            <person name="Grigoriev I.V."/>
            <person name="Mortensen U.H."/>
            <person name="Andersen M.R."/>
            <person name="Baker S.E."/>
        </authorList>
    </citation>
    <scope>NUCLEOTIDE SEQUENCE</scope>
    <source>
        <strain evidence="1">CBS 121060</strain>
    </source>
</reference>
<name>A0ACD1H2Z8_9EURO</name>
<protein>
    <submittedName>
        <fullName evidence="1">Uncharacterized protein</fullName>
    </submittedName>
</protein>
<evidence type="ECO:0000313" key="1">
    <source>
        <dbReference type="EMBL" id="RAH67972.1"/>
    </source>
</evidence>
<sequence length="638" mass="70782">MSQEDYFDLGSYHCPVTTTSPTSQTWFNRGLIWMYAFNHEESARCFERAIASDETCAMAYWGLAYAIGANYNKPWSYFDEVELSTVVRRGHAAAKTAESHAPHVSAVEAALIKAIQSRYPEEIPTKPFSAWNEDFAQAMEAVYREFPDDLDVITAYADALMNLHPWDLWDLRTGAASEGAPTLQIKALLDRALALPTALQHPGLLHLYIHLMEMSPAPESALPIADHLRGLVPDGGHLHHMPTHLDLLCGDYTRAITWNSAAIAADERYHQHAGAVNFYTLYRSHNYHFRIYAAMFAGQSAIALATASQLETSIPESLLQIQSPPMADWLEAFLSVRVHVLIRFGKWADILALALPPNPALYTMTTAITHYAKGIAHAARGDTSASRAERTRFHAAVARVQPSRALFNNKCTDILAVAAAMLDGELAYREGDFEAAFSALRTAIDLEDNLPYDEPWGWMQPTRHAYGALLMEQGRLEEALAVYEADLGMTDALPRALRHPGNVWALHGVHECLVRLGRGEEARRVEGKVREAVAAADVPVRASCFCRLEVGVDEGGEEKVQECDYSDRNQPHDTCIFIVQHTQAYPRIPPATPEPTCRTRAAVPIKPSILQAPQQKATLRNQEDTKSSPAKPIKLLCP</sequence>
<accession>A0ACD1H2Z8</accession>
<evidence type="ECO:0000313" key="2">
    <source>
        <dbReference type="Proteomes" id="UP000249661"/>
    </source>
</evidence>
<dbReference type="EMBL" id="KZ824970">
    <property type="protein sequence ID" value="RAH67972.1"/>
    <property type="molecule type" value="Genomic_DNA"/>
</dbReference>
<organism evidence="1 2">
    <name type="scientific">Aspergillus aculeatinus CBS 121060</name>
    <dbReference type="NCBI Taxonomy" id="1448322"/>
    <lineage>
        <taxon>Eukaryota</taxon>
        <taxon>Fungi</taxon>
        <taxon>Dikarya</taxon>
        <taxon>Ascomycota</taxon>
        <taxon>Pezizomycotina</taxon>
        <taxon>Eurotiomycetes</taxon>
        <taxon>Eurotiomycetidae</taxon>
        <taxon>Eurotiales</taxon>
        <taxon>Aspergillaceae</taxon>
        <taxon>Aspergillus</taxon>
        <taxon>Aspergillus subgen. Circumdati</taxon>
    </lineage>
</organism>